<dbReference type="GO" id="GO:0007219">
    <property type="term" value="P:Notch signaling pathway"/>
    <property type="evidence" value="ECO:0007669"/>
    <property type="project" value="UniProtKB-KW"/>
</dbReference>
<evidence type="ECO:0000313" key="18">
    <source>
        <dbReference type="Proteomes" id="UP001152320"/>
    </source>
</evidence>
<dbReference type="PANTHER" id="PTHR21420:SF9">
    <property type="entry name" value="GDP-FUCOSE PROTEIN O-FUCOSYLTRANSFERASE 1"/>
    <property type="match status" value="1"/>
</dbReference>
<dbReference type="Proteomes" id="UP001152320">
    <property type="component" value="Chromosome 11"/>
</dbReference>
<comment type="pathway">
    <text evidence="2">Protein modification; protein glycosylation.</text>
</comment>
<protein>
    <recommendedName>
        <fullName evidence="5">GDP-fucose protein O-fucosyltransferase 1</fullName>
        <ecNumber evidence="4">2.4.1.221</ecNumber>
    </recommendedName>
    <alternativeName>
        <fullName evidence="14">Peptide-O-fucosyltransferase 1</fullName>
    </alternativeName>
</protein>
<dbReference type="Gene3D" id="3.40.50.11340">
    <property type="match status" value="1"/>
</dbReference>
<dbReference type="Gene3D" id="3.40.50.11350">
    <property type="match status" value="1"/>
</dbReference>
<dbReference type="AlphaFoldDB" id="A0A9Q1H4D6"/>
<evidence type="ECO:0000256" key="6">
    <source>
        <dbReference type="ARBA" id="ARBA00022676"/>
    </source>
</evidence>
<evidence type="ECO:0000256" key="16">
    <source>
        <dbReference type="ARBA" id="ARBA00048647"/>
    </source>
</evidence>
<evidence type="ECO:0000256" key="8">
    <source>
        <dbReference type="ARBA" id="ARBA00022824"/>
    </source>
</evidence>
<evidence type="ECO:0000256" key="9">
    <source>
        <dbReference type="ARBA" id="ARBA00022976"/>
    </source>
</evidence>
<keyword evidence="12" id="KW-0294">Fucose metabolism</keyword>
<keyword evidence="13" id="KW-0119">Carbohydrate metabolism</keyword>
<dbReference type="GO" id="GO:0005783">
    <property type="term" value="C:endoplasmic reticulum"/>
    <property type="evidence" value="ECO:0007669"/>
    <property type="project" value="UniProtKB-SubCell"/>
</dbReference>
<proteinExistence type="inferred from homology"/>
<comment type="caution">
    <text evidence="17">The sequence shown here is derived from an EMBL/GenBank/DDBJ whole genome shotgun (WGS) entry which is preliminary data.</text>
</comment>
<evidence type="ECO:0000256" key="7">
    <source>
        <dbReference type="ARBA" id="ARBA00022679"/>
    </source>
</evidence>
<evidence type="ECO:0000256" key="2">
    <source>
        <dbReference type="ARBA" id="ARBA00004922"/>
    </source>
</evidence>
<evidence type="ECO:0000256" key="13">
    <source>
        <dbReference type="ARBA" id="ARBA00023277"/>
    </source>
</evidence>
<keyword evidence="8" id="KW-0256">Endoplasmic reticulum</keyword>
<accession>A0A9Q1H4D6</accession>
<dbReference type="OrthoDB" id="10050276at2759"/>
<gene>
    <name evidence="17" type="ORF">HOLleu_23015</name>
</gene>
<comment type="catalytic activity">
    <reaction evidence="16">
        <text>L-seryl-[protein] + GDP-beta-L-fucose = 3-O-(alpha-L-fucosyl)-L-seryl-[protein] + GDP + H(+)</text>
        <dbReference type="Rhea" id="RHEA:63644"/>
        <dbReference type="Rhea" id="RHEA-COMP:9863"/>
        <dbReference type="Rhea" id="RHEA-COMP:17914"/>
        <dbReference type="ChEBI" id="CHEBI:15378"/>
        <dbReference type="ChEBI" id="CHEBI:29999"/>
        <dbReference type="ChEBI" id="CHEBI:57273"/>
        <dbReference type="ChEBI" id="CHEBI:58189"/>
        <dbReference type="ChEBI" id="CHEBI:189632"/>
        <dbReference type="EC" id="2.4.1.221"/>
    </reaction>
    <physiologicalReaction direction="left-to-right" evidence="16">
        <dbReference type="Rhea" id="RHEA:63645"/>
    </physiologicalReaction>
</comment>
<keyword evidence="18" id="KW-1185">Reference proteome</keyword>
<keyword evidence="10" id="KW-1015">Disulfide bond</keyword>
<dbReference type="GO" id="GO:0006004">
    <property type="term" value="P:fucose metabolic process"/>
    <property type="evidence" value="ECO:0007669"/>
    <property type="project" value="UniProtKB-KW"/>
</dbReference>
<evidence type="ECO:0000256" key="11">
    <source>
        <dbReference type="ARBA" id="ARBA00023180"/>
    </source>
</evidence>
<dbReference type="InterPro" id="IPR019378">
    <property type="entry name" value="GDP-Fuc_O-FucTrfase"/>
</dbReference>
<dbReference type="InterPro" id="IPR039922">
    <property type="entry name" value="POFUT1"/>
</dbReference>
<evidence type="ECO:0000256" key="14">
    <source>
        <dbReference type="ARBA" id="ARBA00033080"/>
    </source>
</evidence>
<evidence type="ECO:0000256" key="1">
    <source>
        <dbReference type="ARBA" id="ARBA00004240"/>
    </source>
</evidence>
<organism evidence="17 18">
    <name type="scientific">Holothuria leucospilota</name>
    <name type="common">Black long sea cucumber</name>
    <name type="synonym">Mertensiothuria leucospilota</name>
    <dbReference type="NCBI Taxonomy" id="206669"/>
    <lineage>
        <taxon>Eukaryota</taxon>
        <taxon>Metazoa</taxon>
        <taxon>Echinodermata</taxon>
        <taxon>Eleutherozoa</taxon>
        <taxon>Echinozoa</taxon>
        <taxon>Holothuroidea</taxon>
        <taxon>Aspidochirotacea</taxon>
        <taxon>Aspidochirotida</taxon>
        <taxon>Holothuriidae</taxon>
        <taxon>Holothuria</taxon>
    </lineage>
</organism>
<evidence type="ECO:0000256" key="15">
    <source>
        <dbReference type="ARBA" id="ARBA00047273"/>
    </source>
</evidence>
<comment type="catalytic activity">
    <reaction evidence="15">
        <text>L-threonyl-[protein] + GDP-beta-L-fucose = 3-O-(alpha-L-fucosyl)-L-threonyl-[protein] + GDP + H(+)</text>
        <dbReference type="Rhea" id="RHEA:70491"/>
        <dbReference type="Rhea" id="RHEA-COMP:11060"/>
        <dbReference type="Rhea" id="RHEA-COMP:17915"/>
        <dbReference type="ChEBI" id="CHEBI:15378"/>
        <dbReference type="ChEBI" id="CHEBI:30013"/>
        <dbReference type="ChEBI" id="CHEBI:57273"/>
        <dbReference type="ChEBI" id="CHEBI:58189"/>
        <dbReference type="ChEBI" id="CHEBI:189631"/>
        <dbReference type="EC" id="2.4.1.221"/>
    </reaction>
    <physiologicalReaction direction="left-to-right" evidence="15">
        <dbReference type="Rhea" id="RHEA:70492"/>
    </physiologicalReaction>
</comment>
<evidence type="ECO:0000313" key="17">
    <source>
        <dbReference type="EMBL" id="KAJ8032924.1"/>
    </source>
</evidence>
<dbReference type="GO" id="GO:0008593">
    <property type="term" value="P:regulation of Notch signaling pathway"/>
    <property type="evidence" value="ECO:0007669"/>
    <property type="project" value="TreeGrafter"/>
</dbReference>
<keyword evidence="11" id="KW-0325">Glycoprotein</keyword>
<name>A0A9Q1H4D6_HOLLE</name>
<dbReference type="Pfam" id="PF10250">
    <property type="entry name" value="O-FucT"/>
    <property type="match status" value="1"/>
</dbReference>
<dbReference type="EMBL" id="JAIZAY010000011">
    <property type="protein sequence ID" value="KAJ8032924.1"/>
    <property type="molecule type" value="Genomic_DNA"/>
</dbReference>
<evidence type="ECO:0000256" key="10">
    <source>
        <dbReference type="ARBA" id="ARBA00023157"/>
    </source>
</evidence>
<keyword evidence="7" id="KW-0808">Transferase</keyword>
<evidence type="ECO:0000256" key="5">
    <source>
        <dbReference type="ARBA" id="ARBA00021745"/>
    </source>
</evidence>
<dbReference type="EC" id="2.4.1.221" evidence="4"/>
<reference evidence="17" key="1">
    <citation type="submission" date="2021-10" db="EMBL/GenBank/DDBJ databases">
        <title>Tropical sea cucumber genome reveals ecological adaptation and Cuvierian tubules defense mechanism.</title>
        <authorList>
            <person name="Chen T."/>
        </authorList>
    </citation>
    <scope>NUCLEOTIDE SEQUENCE</scope>
    <source>
        <strain evidence="17">Nanhai2018</strain>
        <tissue evidence="17">Muscle</tissue>
    </source>
</reference>
<evidence type="ECO:0000256" key="12">
    <source>
        <dbReference type="ARBA" id="ARBA00023253"/>
    </source>
</evidence>
<evidence type="ECO:0000256" key="4">
    <source>
        <dbReference type="ARBA" id="ARBA00012196"/>
    </source>
</evidence>
<sequence length="238" mass="27566">MIGFWDYFNVSFSSLVPFDLIDDADLSISSEVKLLQRQWSTQFPGDEHPVLALYHVPGSFPVLSGNRFIQKYFKWNVKLLAEAHAIKRRLFKGDKYLGIHLRVGEDWGRVCDLAVGKSSTYFASPQCKSPFNGRIFQEMCYPDLDHILELTREAIVTFGFHHLYIASDDKPYKEEFQQILDPHNVTVHHYNPLSPQMDLIILGEADYFIGNCISTFTSFIKRERDANDRLSTFWGYPI</sequence>
<keyword evidence="9" id="KW-0914">Notch signaling pathway</keyword>
<comment type="subcellular location">
    <subcellularLocation>
        <location evidence="1">Endoplasmic reticulum</location>
    </subcellularLocation>
</comment>
<dbReference type="PANTHER" id="PTHR21420">
    <property type="entry name" value="GDP-FUCOSE PROTEIN O-FUCOSYLTRANSFERASE 1"/>
    <property type="match status" value="1"/>
</dbReference>
<comment type="similarity">
    <text evidence="3">Belongs to the glycosyltransferase 65 family.</text>
</comment>
<dbReference type="GO" id="GO:0046922">
    <property type="term" value="F:peptide-O-fucosyltransferase activity"/>
    <property type="evidence" value="ECO:0007669"/>
    <property type="project" value="UniProtKB-EC"/>
</dbReference>
<evidence type="ECO:0000256" key="3">
    <source>
        <dbReference type="ARBA" id="ARBA00010626"/>
    </source>
</evidence>
<keyword evidence="6" id="KW-0328">Glycosyltransferase</keyword>